<feature type="compositionally biased region" description="Polar residues" evidence="1">
    <location>
        <begin position="950"/>
        <end position="972"/>
    </location>
</feature>
<comment type="caution">
    <text evidence="2">The sequence shown here is derived from an EMBL/GenBank/DDBJ whole genome shotgun (WGS) entry which is preliminary data.</text>
</comment>
<gene>
    <name evidence="2" type="ORF">CAUJ_LOCUS1200</name>
</gene>
<evidence type="ECO:0000313" key="2">
    <source>
        <dbReference type="EMBL" id="CAD6185281.1"/>
    </source>
</evidence>
<dbReference type="AlphaFoldDB" id="A0A8S1GQQ2"/>
<dbReference type="OrthoDB" id="5828827at2759"/>
<feature type="region of interest" description="Disordered" evidence="1">
    <location>
        <begin position="937"/>
        <end position="972"/>
    </location>
</feature>
<feature type="region of interest" description="Disordered" evidence="1">
    <location>
        <begin position="211"/>
        <end position="236"/>
    </location>
</feature>
<evidence type="ECO:0000313" key="3">
    <source>
        <dbReference type="Proteomes" id="UP000835052"/>
    </source>
</evidence>
<feature type="compositionally biased region" description="Low complexity" evidence="1">
    <location>
        <begin position="642"/>
        <end position="655"/>
    </location>
</feature>
<dbReference type="Proteomes" id="UP000835052">
    <property type="component" value="Unassembled WGS sequence"/>
</dbReference>
<name>A0A8S1GQQ2_9PELO</name>
<dbReference type="EMBL" id="CAJGYM010000002">
    <property type="protein sequence ID" value="CAD6185281.1"/>
    <property type="molecule type" value="Genomic_DNA"/>
</dbReference>
<feature type="region of interest" description="Disordered" evidence="1">
    <location>
        <begin position="61"/>
        <end position="90"/>
    </location>
</feature>
<organism evidence="2 3">
    <name type="scientific">Caenorhabditis auriculariae</name>
    <dbReference type="NCBI Taxonomy" id="2777116"/>
    <lineage>
        <taxon>Eukaryota</taxon>
        <taxon>Metazoa</taxon>
        <taxon>Ecdysozoa</taxon>
        <taxon>Nematoda</taxon>
        <taxon>Chromadorea</taxon>
        <taxon>Rhabditida</taxon>
        <taxon>Rhabditina</taxon>
        <taxon>Rhabditomorpha</taxon>
        <taxon>Rhabditoidea</taxon>
        <taxon>Rhabditidae</taxon>
        <taxon>Peloderinae</taxon>
        <taxon>Caenorhabditis</taxon>
    </lineage>
</organism>
<protein>
    <submittedName>
        <fullName evidence="2">Uncharacterized protein</fullName>
    </submittedName>
</protein>
<feature type="region of interest" description="Disordered" evidence="1">
    <location>
        <begin position="748"/>
        <end position="797"/>
    </location>
</feature>
<reference evidence="2" key="1">
    <citation type="submission" date="2020-10" db="EMBL/GenBank/DDBJ databases">
        <authorList>
            <person name="Kikuchi T."/>
        </authorList>
    </citation>
    <scope>NUCLEOTIDE SEQUENCE</scope>
    <source>
        <strain evidence="2">NKZ352</strain>
    </source>
</reference>
<keyword evidence="3" id="KW-1185">Reference proteome</keyword>
<feature type="region of interest" description="Disordered" evidence="1">
    <location>
        <begin position="547"/>
        <end position="566"/>
    </location>
</feature>
<feature type="region of interest" description="Disordered" evidence="1">
    <location>
        <begin position="636"/>
        <end position="655"/>
    </location>
</feature>
<accession>A0A8S1GQQ2</accession>
<proteinExistence type="predicted"/>
<evidence type="ECO:0000256" key="1">
    <source>
        <dbReference type="SAM" id="MobiDB-lite"/>
    </source>
</evidence>
<feature type="region of interest" description="Disordered" evidence="1">
    <location>
        <begin position="477"/>
        <end position="506"/>
    </location>
</feature>
<sequence length="972" mass="108522">MNGRRHSVHLTDVRYHRNPQKHGAPLYQNIEDFQNIYEISNDFYIPNGRKQHASQRMYLPKTDSSLKRRIARTQSERRAPGPPEQSQYENIHTPHGKIYENTQNSRSWTMSLERRKDTRSCGNWDGNGGHFRRPLHNEHVSCVDLRRNHDSPSQPKMSSSCNALNEDLEYGPGIVERLRAKFSRLSGNLNNKQNEKNEPDSQKSKRYLSCDDLLSENDPPSTRLPNGVFSPKSDLSRQQSYSISDMLASPPVESERVFTVHRSINIDEDSENGITSISALKKKFETIGPVVAPDRVYRDSPKGMPIRPVQPEYAEYVPPQPFLIQTSTPRQLEPVVNFIPEPIPTLLRSTPPTHTAEAKNLRVNEAKLKNPPASVLNVLNDAKSDEIEPEFVQIARRLRRFETKTSENSKYTDDAVKPASAPAFWHRRKPELPVLGPKARIIREVSDYSNVLPPDPYPPRVSSVSKVMQINKHAEFRQFPGNDSSPPPEEPSPSVNHFSNVESSRYQSVSTNSQFRFAHLNGNPQFELKEGVGQSEPTQTSFEINKDHASESIKSPPISTQMPPPAKKLPPTFVFARLAPQSTAPPVPSQAIPPMPSTPASNVVSINVRAPAPSHFNGPAPPVSTTTTKSNVVFSNYDKSESSGPKSAPKSSPAPISNFSNNTAISSFGSTPLFTPTYNNFTRQSIDHTFGSKFTEENSHKSPLTAVAPEIIAPTSTFSTGILSPNSREKPYGDDVTILKSGPAVAKIDDDEFPQRPTSLPSFLPRKMTKIRPGKDSEESASSDEEGRVGSYDLTTSRPSSLSFISKDEEIGGDGNYISRSLISLVAEEDLPEFLVAMHEKPLNIQFEQDTKPSTSSILRNSDPTSVKVKTGPRIRFSPSNLMAYTYIDESTAYETATSEWPEATIVEYSYFQKLADMESTQTERDLNLLQRWQEEVAGSKNEKDDPEFTRTTNTDSTFIDSHNESALSPAY</sequence>
<feature type="compositionally biased region" description="Polar residues" evidence="1">
    <location>
        <begin position="495"/>
        <end position="506"/>
    </location>
</feature>